<dbReference type="GO" id="GO:0061603">
    <property type="term" value="F:molybdenum cofactor guanylyltransferase activity"/>
    <property type="evidence" value="ECO:0007669"/>
    <property type="project" value="UniProtKB-EC"/>
</dbReference>
<dbReference type="GeneID" id="71852606"/>
<evidence type="ECO:0000256" key="1">
    <source>
        <dbReference type="ARBA" id="ARBA00022490"/>
    </source>
</evidence>
<keyword evidence="7 8" id="KW-0501">Molybdenum cofactor biosynthesis</keyword>
<comment type="domain">
    <text evidence="8">The N-terminal domain determines nucleotide recognition and specific binding, while the C-terminal domain determines the specific binding to the target protein.</text>
</comment>
<keyword evidence="10" id="KW-0548">Nucleotidyltransferase</keyword>
<feature type="domain" description="MobA-like NTP transferase" evidence="9">
    <location>
        <begin position="16"/>
        <end position="172"/>
    </location>
</feature>
<sequence>MTDRDEPDVTADSRAGVVLAGGFSTRFGDADKAVADLGGKPMVRHVAERVATVTDELVINCRDEQTEPIHEALEPSPVDARFAVDPTPDLGPLGGIRIGLEAVESPYAAIVACDMPFVDPDLLAALFETAEGRDGAVPKLEDGWYQTTQAVYRSEPMVRACTRALEESDGRVLAALEYLDWVVVDEATVREHAPLETFESVDTREELEAAERRLARR</sequence>
<keyword evidence="6 8" id="KW-0342">GTP-binding</keyword>
<dbReference type="GO" id="GO:0046872">
    <property type="term" value="F:metal ion binding"/>
    <property type="evidence" value="ECO:0007669"/>
    <property type="project" value="UniProtKB-KW"/>
</dbReference>
<comment type="caution">
    <text evidence="10">The sequence shown here is derived from an EMBL/GenBank/DDBJ whole genome shotgun (WGS) entry which is preliminary data.</text>
</comment>
<dbReference type="PANTHER" id="PTHR19136:SF81">
    <property type="entry name" value="MOLYBDENUM COFACTOR GUANYLYLTRANSFERASE"/>
    <property type="match status" value="1"/>
</dbReference>
<dbReference type="PANTHER" id="PTHR19136">
    <property type="entry name" value="MOLYBDENUM COFACTOR GUANYLYLTRANSFERASE"/>
    <property type="match status" value="1"/>
</dbReference>
<comment type="cofactor">
    <cofactor evidence="8">
        <name>Mg(2+)</name>
        <dbReference type="ChEBI" id="CHEBI:18420"/>
    </cofactor>
</comment>
<comment type="catalytic activity">
    <reaction evidence="8">
        <text>Mo-molybdopterin + GTP + H(+) = Mo-molybdopterin guanine dinucleotide + diphosphate</text>
        <dbReference type="Rhea" id="RHEA:34243"/>
        <dbReference type="ChEBI" id="CHEBI:15378"/>
        <dbReference type="ChEBI" id="CHEBI:33019"/>
        <dbReference type="ChEBI" id="CHEBI:37565"/>
        <dbReference type="ChEBI" id="CHEBI:71302"/>
        <dbReference type="ChEBI" id="CHEBI:71310"/>
        <dbReference type="EC" id="2.7.7.77"/>
    </reaction>
</comment>
<dbReference type="CDD" id="cd02503">
    <property type="entry name" value="MobA"/>
    <property type="match status" value="1"/>
</dbReference>
<evidence type="ECO:0000256" key="6">
    <source>
        <dbReference type="ARBA" id="ARBA00023134"/>
    </source>
</evidence>
<dbReference type="InterPro" id="IPR025877">
    <property type="entry name" value="MobA-like_NTP_Trfase"/>
</dbReference>
<feature type="binding site" evidence="8">
    <location>
        <position position="114"/>
    </location>
    <ligand>
        <name>Mg(2+)</name>
        <dbReference type="ChEBI" id="CHEBI:18420"/>
    </ligand>
</feature>
<dbReference type="Gene3D" id="3.90.550.10">
    <property type="entry name" value="Spore Coat Polysaccharide Biosynthesis Protein SpsA, Chain A"/>
    <property type="match status" value="1"/>
</dbReference>
<dbReference type="SUPFAM" id="SSF53448">
    <property type="entry name" value="Nucleotide-diphospho-sugar transferases"/>
    <property type="match status" value="1"/>
</dbReference>
<keyword evidence="2 8" id="KW-0808">Transferase</keyword>
<proteinExistence type="inferred from homology"/>
<feature type="binding site" evidence="8">
    <location>
        <position position="32"/>
    </location>
    <ligand>
        <name>GTP</name>
        <dbReference type="ChEBI" id="CHEBI:37565"/>
    </ligand>
</feature>
<name>A0ABD5P4W1_9EURY</name>
<keyword evidence="4 8" id="KW-0547">Nucleotide-binding</keyword>
<dbReference type="HAMAP" id="MF_00316">
    <property type="entry name" value="MobA"/>
    <property type="match status" value="1"/>
</dbReference>
<dbReference type="RefSeq" id="WP_246971793.1">
    <property type="nucleotide sequence ID" value="NZ_CP095397.1"/>
</dbReference>
<reference evidence="10 11" key="1">
    <citation type="journal article" date="2014" name="Int. J. Syst. Evol. Microbiol.">
        <title>Complete genome sequence of Corynebacterium casei LMG S-19264T (=DSM 44701T), isolated from a smear-ripened cheese.</title>
        <authorList>
            <consortium name="US DOE Joint Genome Institute (JGI-PGF)"/>
            <person name="Walter F."/>
            <person name="Albersmeier A."/>
            <person name="Kalinowski J."/>
            <person name="Ruckert C."/>
        </authorList>
    </citation>
    <scope>NUCLEOTIDE SEQUENCE [LARGE SCALE GENOMIC DNA]</scope>
    <source>
        <strain evidence="10 11">IBRC-M 10912</strain>
    </source>
</reference>
<feature type="binding site" evidence="8">
    <location>
        <position position="114"/>
    </location>
    <ligand>
        <name>GTP</name>
        <dbReference type="ChEBI" id="CHEBI:37565"/>
    </ligand>
</feature>
<evidence type="ECO:0000256" key="7">
    <source>
        <dbReference type="ARBA" id="ARBA00023150"/>
    </source>
</evidence>
<comment type="function">
    <text evidence="8">Transfers a GMP moiety from GTP to Mo-molybdopterin (Mo-MPT) cofactor (Moco or molybdenum cofactor) to form Mo-molybdopterin guanine dinucleotide (Mo-MGD) cofactor.</text>
</comment>
<dbReference type="EC" id="2.7.7.77" evidence="8"/>
<dbReference type="AlphaFoldDB" id="A0ABD5P4W1"/>
<evidence type="ECO:0000256" key="5">
    <source>
        <dbReference type="ARBA" id="ARBA00022842"/>
    </source>
</evidence>
<feature type="binding site" evidence="8">
    <location>
        <position position="85"/>
    </location>
    <ligand>
        <name>GTP</name>
        <dbReference type="ChEBI" id="CHEBI:37565"/>
    </ligand>
</feature>
<organism evidence="10 11">
    <name type="scientific">Natribaculum luteum</name>
    <dbReference type="NCBI Taxonomy" id="1586232"/>
    <lineage>
        <taxon>Archaea</taxon>
        <taxon>Methanobacteriati</taxon>
        <taxon>Methanobacteriota</taxon>
        <taxon>Stenosarchaea group</taxon>
        <taxon>Halobacteria</taxon>
        <taxon>Halobacteriales</taxon>
        <taxon>Natrialbaceae</taxon>
        <taxon>Natribaculum</taxon>
    </lineage>
</organism>
<dbReference type="GO" id="GO:0005525">
    <property type="term" value="F:GTP binding"/>
    <property type="evidence" value="ECO:0007669"/>
    <property type="project" value="UniProtKB-UniRule"/>
</dbReference>
<evidence type="ECO:0000256" key="2">
    <source>
        <dbReference type="ARBA" id="ARBA00022679"/>
    </source>
</evidence>
<evidence type="ECO:0000256" key="8">
    <source>
        <dbReference type="HAMAP-Rule" id="MF_00316"/>
    </source>
</evidence>
<dbReference type="EMBL" id="JBHSDJ010000129">
    <property type="protein sequence ID" value="MFC4248973.1"/>
    <property type="molecule type" value="Genomic_DNA"/>
</dbReference>
<dbReference type="InterPro" id="IPR013482">
    <property type="entry name" value="Molybde_CF_guanTrfase"/>
</dbReference>
<protein>
    <recommendedName>
        <fullName evidence="8">Probable molybdenum cofactor guanylyltransferase</fullName>
        <shortName evidence="8">MoCo guanylyltransferase</shortName>
        <ecNumber evidence="8">2.7.7.77</ecNumber>
    </recommendedName>
    <alternativeName>
        <fullName evidence="8">GTP:molybdopterin guanylyltransferase</fullName>
    </alternativeName>
    <alternativeName>
        <fullName evidence="8">Mo-MPT guanylyltransferase</fullName>
    </alternativeName>
    <alternativeName>
        <fullName evidence="8">Molybdopterin guanylyltransferase</fullName>
    </alternativeName>
    <alternativeName>
        <fullName evidence="8">Molybdopterin-guanine dinucleotide synthase</fullName>
        <shortName evidence="8">MGD synthase</shortName>
    </alternativeName>
</protein>
<feature type="binding site" evidence="8">
    <location>
        <position position="60"/>
    </location>
    <ligand>
        <name>GTP</name>
        <dbReference type="ChEBI" id="CHEBI:37565"/>
    </ligand>
</feature>
<evidence type="ECO:0000313" key="10">
    <source>
        <dbReference type="EMBL" id="MFC4248973.1"/>
    </source>
</evidence>
<feature type="binding site" evidence="8">
    <location>
        <begin position="19"/>
        <end position="21"/>
    </location>
    <ligand>
        <name>GTP</name>
        <dbReference type="ChEBI" id="CHEBI:37565"/>
    </ligand>
</feature>
<dbReference type="GO" id="GO:0005737">
    <property type="term" value="C:cytoplasm"/>
    <property type="evidence" value="ECO:0007669"/>
    <property type="project" value="UniProtKB-SubCell"/>
</dbReference>
<comment type="subcellular location">
    <subcellularLocation>
        <location evidence="8">Cytoplasm</location>
    </subcellularLocation>
</comment>
<dbReference type="Proteomes" id="UP001595821">
    <property type="component" value="Unassembled WGS sequence"/>
</dbReference>
<keyword evidence="3 8" id="KW-0479">Metal-binding</keyword>
<evidence type="ECO:0000259" key="9">
    <source>
        <dbReference type="Pfam" id="PF12804"/>
    </source>
</evidence>
<dbReference type="InterPro" id="IPR029044">
    <property type="entry name" value="Nucleotide-diphossugar_trans"/>
</dbReference>
<dbReference type="GO" id="GO:0006777">
    <property type="term" value="P:Mo-molybdopterin cofactor biosynthetic process"/>
    <property type="evidence" value="ECO:0007669"/>
    <property type="project" value="UniProtKB-KW"/>
</dbReference>
<accession>A0ABD5P4W1</accession>
<keyword evidence="1 8" id="KW-0963">Cytoplasm</keyword>
<evidence type="ECO:0000256" key="3">
    <source>
        <dbReference type="ARBA" id="ARBA00022723"/>
    </source>
</evidence>
<keyword evidence="5 8" id="KW-0460">Magnesium</keyword>
<dbReference type="Pfam" id="PF12804">
    <property type="entry name" value="NTP_transf_3"/>
    <property type="match status" value="1"/>
</dbReference>
<comment type="similarity">
    <text evidence="8">Belongs to the MobA family.</text>
</comment>
<evidence type="ECO:0000313" key="11">
    <source>
        <dbReference type="Proteomes" id="UP001595821"/>
    </source>
</evidence>
<evidence type="ECO:0000256" key="4">
    <source>
        <dbReference type="ARBA" id="ARBA00022741"/>
    </source>
</evidence>
<gene>
    <name evidence="8" type="primary">mobA</name>
    <name evidence="10" type="ORF">ACFOZ7_18930</name>
</gene>